<keyword evidence="1" id="KW-0812">Transmembrane</keyword>
<sequence length="64" mass="7271">MIFESEFDFLLLRALVVFDEVFVLPGVFKFCFFFCAERRVVVVAVVEEAFASVELGVLLFGISI</sequence>
<evidence type="ECO:0000313" key="2">
    <source>
        <dbReference type="EMBL" id="POG59882.1"/>
    </source>
</evidence>
<keyword evidence="3" id="KW-1185">Reference proteome</keyword>
<dbReference type="EMBL" id="AUPC02000423">
    <property type="protein sequence ID" value="POG59882.1"/>
    <property type="molecule type" value="Genomic_DNA"/>
</dbReference>
<accession>A0A2P4P3C0</accession>
<dbReference type="Proteomes" id="UP000018888">
    <property type="component" value="Unassembled WGS sequence"/>
</dbReference>
<feature type="transmembrane region" description="Helical" evidence="1">
    <location>
        <begin position="40"/>
        <end position="62"/>
    </location>
</feature>
<protein>
    <submittedName>
        <fullName evidence="2">Uncharacterized protein</fullName>
    </submittedName>
</protein>
<evidence type="ECO:0000256" key="1">
    <source>
        <dbReference type="SAM" id="Phobius"/>
    </source>
</evidence>
<comment type="caution">
    <text evidence="2">The sequence shown here is derived from an EMBL/GenBank/DDBJ whole genome shotgun (WGS) entry which is preliminary data.</text>
</comment>
<feature type="non-terminal residue" evidence="2">
    <location>
        <position position="64"/>
    </location>
</feature>
<name>A0A2P4P3C0_RHIID</name>
<keyword evidence="1" id="KW-1133">Transmembrane helix</keyword>
<evidence type="ECO:0000313" key="3">
    <source>
        <dbReference type="Proteomes" id="UP000018888"/>
    </source>
</evidence>
<reference evidence="2 3" key="2">
    <citation type="journal article" date="2018" name="New Phytol.">
        <title>High intraspecific genome diversity in the model arbuscular mycorrhizal symbiont Rhizophagus irregularis.</title>
        <authorList>
            <person name="Chen E.C.H."/>
            <person name="Morin E."/>
            <person name="Beaudet D."/>
            <person name="Noel J."/>
            <person name="Yildirir G."/>
            <person name="Ndikumana S."/>
            <person name="Charron P."/>
            <person name="St-Onge C."/>
            <person name="Giorgi J."/>
            <person name="Kruger M."/>
            <person name="Marton T."/>
            <person name="Ropars J."/>
            <person name="Grigoriev I.V."/>
            <person name="Hainaut M."/>
            <person name="Henrissat B."/>
            <person name="Roux C."/>
            <person name="Martin F."/>
            <person name="Corradi N."/>
        </authorList>
    </citation>
    <scope>NUCLEOTIDE SEQUENCE [LARGE SCALE GENOMIC DNA]</scope>
    <source>
        <strain evidence="2 3">DAOM 197198</strain>
    </source>
</reference>
<organism evidence="2 3">
    <name type="scientific">Rhizophagus irregularis (strain DAOM 181602 / DAOM 197198 / MUCL 43194)</name>
    <name type="common">Arbuscular mycorrhizal fungus</name>
    <name type="synonym">Glomus intraradices</name>
    <dbReference type="NCBI Taxonomy" id="747089"/>
    <lineage>
        <taxon>Eukaryota</taxon>
        <taxon>Fungi</taxon>
        <taxon>Fungi incertae sedis</taxon>
        <taxon>Mucoromycota</taxon>
        <taxon>Glomeromycotina</taxon>
        <taxon>Glomeromycetes</taxon>
        <taxon>Glomerales</taxon>
        <taxon>Glomeraceae</taxon>
        <taxon>Rhizophagus</taxon>
    </lineage>
</organism>
<reference evidence="2 3" key="1">
    <citation type="journal article" date="2013" name="Proc. Natl. Acad. Sci. U.S.A.">
        <title>Genome of an arbuscular mycorrhizal fungus provides insight into the oldest plant symbiosis.</title>
        <authorList>
            <person name="Tisserant E."/>
            <person name="Malbreil M."/>
            <person name="Kuo A."/>
            <person name="Kohler A."/>
            <person name="Symeonidi A."/>
            <person name="Balestrini R."/>
            <person name="Charron P."/>
            <person name="Duensing N."/>
            <person name="Frei Dit Frey N."/>
            <person name="Gianinazzi-Pearson V."/>
            <person name="Gilbert L.B."/>
            <person name="Handa Y."/>
            <person name="Herr J.R."/>
            <person name="Hijri M."/>
            <person name="Koul R."/>
            <person name="Kawaguchi M."/>
            <person name="Krajinski F."/>
            <person name="Lammers P.J."/>
            <person name="Masclaux F.G."/>
            <person name="Murat C."/>
            <person name="Morin E."/>
            <person name="Ndikumana S."/>
            <person name="Pagni M."/>
            <person name="Petitpierre D."/>
            <person name="Requena N."/>
            <person name="Rosikiewicz P."/>
            <person name="Riley R."/>
            <person name="Saito K."/>
            <person name="San Clemente H."/>
            <person name="Shapiro H."/>
            <person name="van Tuinen D."/>
            <person name="Becard G."/>
            <person name="Bonfante P."/>
            <person name="Paszkowski U."/>
            <person name="Shachar-Hill Y.Y."/>
            <person name="Tuskan G.A."/>
            <person name="Young P.W."/>
            <person name="Sanders I.R."/>
            <person name="Henrissat B."/>
            <person name="Rensing S.A."/>
            <person name="Grigoriev I.V."/>
            <person name="Corradi N."/>
            <person name="Roux C."/>
            <person name="Martin F."/>
        </authorList>
    </citation>
    <scope>NUCLEOTIDE SEQUENCE [LARGE SCALE GENOMIC DNA]</scope>
    <source>
        <strain evidence="2 3">DAOM 197198</strain>
    </source>
</reference>
<dbReference type="AlphaFoldDB" id="A0A2P4P3C0"/>
<keyword evidence="1" id="KW-0472">Membrane</keyword>
<gene>
    <name evidence="2" type="ORF">GLOIN_2v1718490</name>
</gene>
<proteinExistence type="predicted"/>
<feature type="transmembrane region" description="Helical" evidence="1">
    <location>
        <begin position="12"/>
        <end position="33"/>
    </location>
</feature>